<evidence type="ECO:0000256" key="6">
    <source>
        <dbReference type="ARBA" id="ARBA00023004"/>
    </source>
</evidence>
<dbReference type="EMBL" id="BAAFGZ010000027">
    <property type="protein sequence ID" value="GAB0132820.1"/>
    <property type="molecule type" value="Genomic_DNA"/>
</dbReference>
<comment type="cofactor">
    <cofactor evidence="1">
        <name>Fe(2+)</name>
        <dbReference type="ChEBI" id="CHEBI:29033"/>
    </cofactor>
</comment>
<name>A0ABQ0CHA6_9HYPO</name>
<feature type="domain" description="Gamma-butyrobetaine hydroxylase-like N-terminal" evidence="9">
    <location>
        <begin position="111"/>
        <end position="173"/>
    </location>
</feature>
<comment type="caution">
    <text evidence="10">The sequence shown here is derived from an EMBL/GenBank/DDBJ whole genome shotgun (WGS) entry which is preliminary data.</text>
</comment>
<keyword evidence="6" id="KW-0408">Iron</keyword>
<evidence type="ECO:0000256" key="7">
    <source>
        <dbReference type="SAM" id="MobiDB-lite"/>
    </source>
</evidence>
<dbReference type="Gene3D" id="3.60.130.10">
    <property type="entry name" value="Clavaminate synthase-like"/>
    <property type="match status" value="1"/>
</dbReference>
<evidence type="ECO:0000256" key="2">
    <source>
        <dbReference type="ARBA" id="ARBA00008654"/>
    </source>
</evidence>
<evidence type="ECO:0000256" key="5">
    <source>
        <dbReference type="ARBA" id="ARBA00023002"/>
    </source>
</evidence>
<keyword evidence="4" id="KW-0223">Dioxygenase</keyword>
<dbReference type="InterPro" id="IPR003819">
    <property type="entry name" value="TauD/TfdA-like"/>
</dbReference>
<evidence type="ECO:0000259" key="9">
    <source>
        <dbReference type="Pfam" id="PF06155"/>
    </source>
</evidence>
<dbReference type="Proteomes" id="UP001562357">
    <property type="component" value="Unassembled WGS sequence"/>
</dbReference>
<comment type="similarity">
    <text evidence="2">Belongs to the gamma-BBH/TMLD family.</text>
</comment>
<evidence type="ECO:0000256" key="1">
    <source>
        <dbReference type="ARBA" id="ARBA00001954"/>
    </source>
</evidence>
<dbReference type="SUPFAM" id="SSF51197">
    <property type="entry name" value="Clavaminate synthase-like"/>
    <property type="match status" value="1"/>
</dbReference>
<evidence type="ECO:0000313" key="10">
    <source>
        <dbReference type="EMBL" id="GAB0132820.1"/>
    </source>
</evidence>
<dbReference type="InterPro" id="IPR050411">
    <property type="entry name" value="AlphaKG_dependent_hydroxylases"/>
</dbReference>
<evidence type="ECO:0000256" key="3">
    <source>
        <dbReference type="ARBA" id="ARBA00022723"/>
    </source>
</evidence>
<dbReference type="InterPro" id="IPR010376">
    <property type="entry name" value="GBBH-like_N"/>
</dbReference>
<reference evidence="11" key="1">
    <citation type="submission" date="2024-06" db="EMBL/GenBank/DDBJ databases">
        <title>Draft Genome Sequences of Epichloe bromicola Strains Isolated from Elymus ciliaris.</title>
        <authorList>
            <consortium name="Epichloe bromicola genome sequencing consortium"/>
            <person name="Miura A."/>
            <person name="Imano S."/>
            <person name="Ashida A."/>
            <person name="Sato I."/>
            <person name="Chiba S."/>
            <person name="Tanaka A."/>
            <person name="Camagna M."/>
            <person name="Takemoto D."/>
        </authorList>
    </citation>
    <scope>NUCLEOTIDE SEQUENCE [LARGE SCALE GENOMIC DNA]</scope>
    <source>
        <strain evidence="11">DP</strain>
    </source>
</reference>
<organism evidence="10 11">
    <name type="scientific">Epichloe bromicola</name>
    <dbReference type="NCBI Taxonomy" id="79588"/>
    <lineage>
        <taxon>Eukaryota</taxon>
        <taxon>Fungi</taxon>
        <taxon>Dikarya</taxon>
        <taxon>Ascomycota</taxon>
        <taxon>Pezizomycotina</taxon>
        <taxon>Sordariomycetes</taxon>
        <taxon>Hypocreomycetidae</taxon>
        <taxon>Hypocreales</taxon>
        <taxon>Clavicipitaceae</taxon>
        <taxon>Epichloe</taxon>
    </lineage>
</organism>
<evidence type="ECO:0000313" key="11">
    <source>
        <dbReference type="Proteomes" id="UP001562357"/>
    </source>
</evidence>
<evidence type="ECO:0000259" key="8">
    <source>
        <dbReference type="Pfam" id="PF02668"/>
    </source>
</evidence>
<dbReference type="CDD" id="cd00250">
    <property type="entry name" value="CAS_like"/>
    <property type="match status" value="1"/>
</dbReference>
<sequence length="542" mass="60546">MLAPVRTVASTSTCTSISISTSTSISVIRRHLATPKHVLRRCLHQNRQVTTPSQPAPPSASASASPRHHWPNKHEVPEGAPQLVYRPKEAPDDAVTVSWTSEHIYLRDGRLEHGDGAQRVLEPATLRDSCACAACKDPSSGQKSFASTEIPADIGIASARATEHGLAITFSNDVARFASQGHEMILPWTHIQSALRRRAPRRDSRRTSRPSHKEAVLGRTGVQYWDARVLAQHVRKIDYAAFMEPGSPAFWDVVIDILRLGIVYLRNVPRDESSVVSITTRIANIRETFYGRTFDVRAKPNAENVAYTSGHLGLHQDLSYLSPPPMIQVLHCMDNSCSGGESLFSDGERAGRLLWPFVKTSRRMAPLAEHPVPYQYDKNGYFYRAERSVIDHDDENGFAGVYWSPPFQGRYRYDDDSAAATVDLRDWIAPARVFEGLVNHRDAVHSYKMEQGECVLFDNLRVMHGRNAFDAAAGGARWLRGAYIAAEDFLSRAAHIPAGQADMYRGTDDPWTPEVAQRDLRNGQWYDRVVRRVSDVDPSIDV</sequence>
<dbReference type="PANTHER" id="PTHR10696">
    <property type="entry name" value="GAMMA-BUTYROBETAINE HYDROXYLASE-RELATED"/>
    <property type="match status" value="1"/>
</dbReference>
<protein>
    <recommendedName>
        <fullName evidence="12">Gamma-butyrobetaine dioxygenase</fullName>
    </recommendedName>
</protein>
<proteinExistence type="inferred from homology"/>
<keyword evidence="3" id="KW-0479">Metal-binding</keyword>
<feature type="domain" description="TauD/TfdA-like" evidence="8">
    <location>
        <begin position="236"/>
        <end position="483"/>
    </location>
</feature>
<dbReference type="Gene3D" id="3.30.2020.30">
    <property type="match status" value="1"/>
</dbReference>
<dbReference type="InterPro" id="IPR038492">
    <property type="entry name" value="GBBH-like_N_sf"/>
</dbReference>
<dbReference type="InterPro" id="IPR042098">
    <property type="entry name" value="TauD-like_sf"/>
</dbReference>
<evidence type="ECO:0000256" key="4">
    <source>
        <dbReference type="ARBA" id="ARBA00022964"/>
    </source>
</evidence>
<dbReference type="Pfam" id="PF06155">
    <property type="entry name" value="GBBH-like_N"/>
    <property type="match status" value="1"/>
</dbReference>
<accession>A0ABQ0CHA6</accession>
<feature type="region of interest" description="Disordered" evidence="7">
    <location>
        <begin position="46"/>
        <end position="80"/>
    </location>
</feature>
<dbReference type="Pfam" id="PF02668">
    <property type="entry name" value="TauD"/>
    <property type="match status" value="1"/>
</dbReference>
<keyword evidence="11" id="KW-1185">Reference proteome</keyword>
<gene>
    <name evidence="10" type="primary">g1246</name>
    <name evidence="10" type="ORF">EsDP_00001246</name>
</gene>
<evidence type="ECO:0008006" key="12">
    <source>
        <dbReference type="Google" id="ProtNLM"/>
    </source>
</evidence>
<dbReference type="PANTHER" id="PTHR10696:SF25">
    <property type="entry name" value="OXIDOREDUCTASE AIM17-RELATED"/>
    <property type="match status" value="1"/>
</dbReference>
<keyword evidence="5" id="KW-0560">Oxidoreductase</keyword>